<dbReference type="Gene3D" id="1.10.20.10">
    <property type="entry name" value="Histone, subunit A"/>
    <property type="match status" value="1"/>
</dbReference>
<dbReference type="GeneID" id="9699159"/>
<organism evidence="1 2">
    <name type="scientific">Encephalitozoon intestinalis (strain ATCC 50506)</name>
    <name type="common">Microsporidian parasite</name>
    <name type="synonym">Septata intestinalis</name>
    <dbReference type="NCBI Taxonomy" id="876142"/>
    <lineage>
        <taxon>Eukaryota</taxon>
        <taxon>Fungi</taxon>
        <taxon>Fungi incertae sedis</taxon>
        <taxon>Microsporidia</taxon>
        <taxon>Unikaryonidae</taxon>
        <taxon>Encephalitozoon</taxon>
    </lineage>
</organism>
<dbReference type="InterPro" id="IPR009072">
    <property type="entry name" value="Histone-fold"/>
</dbReference>
<name>E0S773_ENCIT</name>
<evidence type="ECO:0008006" key="3">
    <source>
        <dbReference type="Google" id="ProtNLM"/>
    </source>
</evidence>
<sequence length="230" mass="26967">MKSNMSTKILKLAVVEVLSQSGFDKTADQALNVLTDILRYYIEQLGCRIKKRHGREIVPELVCRILVEEVYEEYEYQIPELLSFLRYQVTMKNYLNDRYSMGSEESILHILRVLPKNAQLRMVMRNGSNLSDMNEVEKEVVEDDVMFDEFTKEFVKSSLEKESKKGEVEYKLESVDLVGGEARKGIRIGDGELNEILEKKHREVEFLKEPRALVKDFCVWSNLYVFKEYE</sequence>
<dbReference type="KEGG" id="ein:Eint_050520"/>
<dbReference type="CDD" id="cd00076">
    <property type="entry name" value="HFD_SF"/>
    <property type="match status" value="1"/>
</dbReference>
<dbReference type="EMBL" id="CP001946">
    <property type="protein sequence ID" value="ADM11501.1"/>
    <property type="molecule type" value="Genomic_DNA"/>
</dbReference>
<dbReference type="GO" id="GO:0046982">
    <property type="term" value="F:protein heterodimerization activity"/>
    <property type="evidence" value="ECO:0007669"/>
    <property type="project" value="InterPro"/>
</dbReference>
<evidence type="ECO:0000313" key="2">
    <source>
        <dbReference type="Proteomes" id="UP000002313"/>
    </source>
</evidence>
<reference evidence="1 2" key="2">
    <citation type="journal article" date="2012" name="Proc. Natl. Acad. Sci. U.S.A.">
        <title>Gain and loss of multiple functionally related, horizontally transferred genes in the reduced genomes of two microsporidian parasites.</title>
        <authorList>
            <person name="Pombert J.-F."/>
            <person name="Selman M."/>
            <person name="Burki F."/>
            <person name="Bardell F.T."/>
            <person name="Farinelli L."/>
            <person name="Solter L.F."/>
            <person name="Whitman D.W."/>
            <person name="Weiss L.M."/>
            <person name="Corradi N."/>
            <person name="Keeling P.J."/>
        </authorList>
    </citation>
    <scope>NUCLEOTIDE SEQUENCE [LARGE SCALE GENOMIC DNA]</scope>
    <source>
        <strain evidence="1 2">ATCC 50506</strain>
    </source>
</reference>
<accession>E0S773</accession>
<proteinExistence type="predicted"/>
<dbReference type="HOGENOM" id="CLU_1200153_0_0_1"/>
<gene>
    <name evidence="1" type="ORF">Eint_050520</name>
</gene>
<dbReference type="OrthoDB" id="2189721at2759"/>
<dbReference type="VEuPathDB" id="MicrosporidiaDB:Eint_050520"/>
<dbReference type="InterPro" id="IPR031498">
    <property type="entry name" value="Bromo_TP-like"/>
</dbReference>
<dbReference type="AlphaFoldDB" id="E0S773"/>
<protein>
    <recommendedName>
        <fullName evidence="3">Bromodomain associated domain-containing protein</fullName>
    </recommendedName>
</protein>
<dbReference type="Proteomes" id="UP000002313">
    <property type="component" value="Chromosome V"/>
</dbReference>
<evidence type="ECO:0000313" key="1">
    <source>
        <dbReference type="EMBL" id="ADM11501.1"/>
    </source>
</evidence>
<dbReference type="Pfam" id="PF17027">
    <property type="entry name" value="Bromo_TP_like"/>
    <property type="match status" value="1"/>
</dbReference>
<keyword evidence="2" id="KW-1185">Reference proteome</keyword>
<reference evidence="1 2" key="1">
    <citation type="journal article" date="2010" name="Nat. Commun.">
        <title>The complete sequence of the smallest known nuclear genome from the microsporidian Encephalitozoon intestinalis.</title>
        <authorList>
            <person name="Corradi N."/>
            <person name="Pombert J.-F."/>
            <person name="Farinelli L."/>
            <person name="Didier E.S."/>
            <person name="Keeling P.J."/>
        </authorList>
    </citation>
    <scope>NUCLEOTIDE SEQUENCE [LARGE SCALE GENOMIC DNA]</scope>
    <source>
        <strain evidence="1 2">ATCC 50506</strain>
    </source>
</reference>
<dbReference type="RefSeq" id="XP_003072861.1">
    <property type="nucleotide sequence ID" value="XM_003072815.1"/>
</dbReference>